<dbReference type="Gene3D" id="1.25.40.10">
    <property type="entry name" value="Tetratricopeptide repeat domain"/>
    <property type="match status" value="4"/>
</dbReference>
<proteinExistence type="predicted"/>
<reference evidence="8 9" key="1">
    <citation type="journal article" date="2018" name="Mol. Biol. Evol.">
        <title>Broad Genomic Sampling Reveals a Smut Pathogenic Ancestry of the Fungal Clade Ustilaginomycotina.</title>
        <authorList>
            <person name="Kijpornyongpan T."/>
            <person name="Mondo S.J."/>
            <person name="Barry K."/>
            <person name="Sandor L."/>
            <person name="Lee J."/>
            <person name="Lipzen A."/>
            <person name="Pangilinan J."/>
            <person name="LaButti K."/>
            <person name="Hainaut M."/>
            <person name="Henrissat B."/>
            <person name="Grigoriev I.V."/>
            <person name="Spatafora J.W."/>
            <person name="Aime M.C."/>
        </authorList>
    </citation>
    <scope>NUCLEOTIDE SEQUENCE [LARGE SCALE GENOMIC DNA]</scope>
    <source>
        <strain evidence="8 9">MCA 4198</strain>
    </source>
</reference>
<dbReference type="SUPFAM" id="SSF48452">
    <property type="entry name" value="TPR-like"/>
    <property type="match status" value="3"/>
</dbReference>
<dbReference type="RefSeq" id="XP_025379256.1">
    <property type="nucleotide sequence ID" value="XM_025521244.1"/>
</dbReference>
<sequence length="970" mass="107370">MASGSHNKLAFLQQAPPANYVAGLGRGASGFTTRSDIGPAREGPSAETIAAARAKRGLGPEDGDDTPSGRDRGDDDDGGERGDEEENDPNQDPENETGLFAGAVYERDDEEADRIWEGVDRQMDERRRKKREAREKEELAKFRAERPKIQAQFADLKRGLSTVSEEEWANLPEPGNLTGKRRKAASKREARDTRSFAVPDSVILGNRERGAMESSVGSDEAGGASATSDGTQSSLQGTTTSLTDIGEARNKIFSHKLDEAGESGIASTSGTSSTIDPKGYLTELSSTVTKSAAEIGDIKKARSLLDSVIKTNPKHAPGWIAAARLEEVAGKMAVARKVIAQGCEQCPKSDDVWLESARLNTLDNAKVILAQAVQHISQSVKIWLKAAELETDPNSKKRVLRKSIEYIPHSVKLWKELVNLEESPEDARILLSGAVANIPQSVDLWLALARLSSPQEARKVLNEARRAVPTSHEIWISAVRLMEQQQDAETQESTNIEKNQTSLDRIMAEAVNRLSKAGAVLSREQWLREAEQVEKEGSPKTSAAIIKATIGLDIDDEDRKTVWVEDAQSAIDKGCIDTARAILAFTLRHFPDIPSIWRLAADLEKSHGNRESLEALLEKGVENCPKAEFLWLFYAKERWATYGDVAGAREILIRAFDQNVGSEHISLEAAQLEAENGQTKAASLLLARARKEVGSERVWLKSILLERNLGHLKEAADLTKQALEKFPDTSGWKFYLVLAQLTERLESQEGGANIRAAREVLTKGCKRVPKCVPLWLEASRLEERADLTIRSRAILEKARLANPRNEQLWLEAVDVEERSGSVAQAKATLARGLQECPSSGALHARAVWLEPRQARKTRSADALKKTGDHVEVLCTVARLFWNERKIESARKWFERMSKSGGDWGDGWAWWLKFEKMHGTAESQDIVRQRCARQAPRHGRLWQRTAKDIDHPSRTTEEILNIVADQLVITT</sequence>
<dbReference type="InParanoid" id="A0A316YTS4"/>
<evidence type="ECO:0000259" key="7">
    <source>
        <dbReference type="Pfam" id="PF06424"/>
    </source>
</evidence>
<protein>
    <recommendedName>
        <fullName evidence="7">PRP1 splicing factor N-terminal domain-containing protein</fullName>
    </recommendedName>
</protein>
<dbReference type="AlphaFoldDB" id="A0A316YTS4"/>
<dbReference type="Pfam" id="PF06424">
    <property type="entry name" value="PRP1_N"/>
    <property type="match status" value="1"/>
</dbReference>
<dbReference type="InterPro" id="IPR045075">
    <property type="entry name" value="Syf1-like"/>
</dbReference>
<dbReference type="FunFam" id="1.25.40.10:FF:000384">
    <property type="entry name" value="Probable pre-mRNA splicing factor prp1"/>
    <property type="match status" value="1"/>
</dbReference>
<name>A0A316YTS4_9BASI</name>
<gene>
    <name evidence="8" type="ORF">FA10DRAFT_265864</name>
</gene>
<evidence type="ECO:0000256" key="1">
    <source>
        <dbReference type="ARBA" id="ARBA00004123"/>
    </source>
</evidence>
<feature type="compositionally biased region" description="Basic and acidic residues" evidence="6">
    <location>
        <begin position="113"/>
        <end position="141"/>
    </location>
</feature>
<dbReference type="STRING" id="215250.A0A316YTS4"/>
<comment type="subcellular location">
    <subcellularLocation>
        <location evidence="1">Nucleus</location>
    </subcellularLocation>
</comment>
<evidence type="ECO:0000256" key="5">
    <source>
        <dbReference type="ARBA" id="ARBA00023242"/>
    </source>
</evidence>
<dbReference type="GeneID" id="37043160"/>
<dbReference type="GO" id="GO:0046540">
    <property type="term" value="C:U4/U6 x U5 tri-snRNP complex"/>
    <property type="evidence" value="ECO:0007669"/>
    <property type="project" value="TreeGrafter"/>
</dbReference>
<dbReference type="OrthoDB" id="440128at2759"/>
<dbReference type="Pfam" id="PF13428">
    <property type="entry name" value="TPR_14"/>
    <property type="match status" value="1"/>
</dbReference>
<feature type="compositionally biased region" description="Low complexity" evidence="6">
    <location>
        <begin position="227"/>
        <end position="243"/>
    </location>
</feature>
<feature type="domain" description="PRP1 splicing factor N-terminal" evidence="7">
    <location>
        <begin position="16"/>
        <end position="180"/>
    </location>
</feature>
<dbReference type="InterPro" id="IPR010491">
    <property type="entry name" value="PRP1_N"/>
</dbReference>
<dbReference type="FunCoup" id="A0A316YTS4">
    <property type="interactions" value="538"/>
</dbReference>
<dbReference type="PANTHER" id="PTHR11246:SF1">
    <property type="entry name" value="PRE-MRNA-PROCESSING FACTOR 6"/>
    <property type="match status" value="1"/>
</dbReference>
<organism evidence="8 9">
    <name type="scientific">Acaromyces ingoldii</name>
    <dbReference type="NCBI Taxonomy" id="215250"/>
    <lineage>
        <taxon>Eukaryota</taxon>
        <taxon>Fungi</taxon>
        <taxon>Dikarya</taxon>
        <taxon>Basidiomycota</taxon>
        <taxon>Ustilaginomycotina</taxon>
        <taxon>Exobasidiomycetes</taxon>
        <taxon>Exobasidiales</taxon>
        <taxon>Cryptobasidiaceae</taxon>
        <taxon>Acaromyces</taxon>
    </lineage>
</organism>
<accession>A0A316YTS4</accession>
<dbReference type="InterPro" id="IPR011990">
    <property type="entry name" value="TPR-like_helical_dom_sf"/>
</dbReference>
<dbReference type="PANTHER" id="PTHR11246">
    <property type="entry name" value="PRE-MRNA SPLICING FACTOR"/>
    <property type="match status" value="1"/>
</dbReference>
<dbReference type="EMBL" id="KZ819635">
    <property type="protein sequence ID" value="PWN92058.1"/>
    <property type="molecule type" value="Genomic_DNA"/>
</dbReference>
<feature type="compositionally biased region" description="Acidic residues" evidence="6">
    <location>
        <begin position="74"/>
        <end position="95"/>
    </location>
</feature>
<evidence type="ECO:0000256" key="6">
    <source>
        <dbReference type="SAM" id="MobiDB-lite"/>
    </source>
</evidence>
<evidence type="ECO:0000313" key="9">
    <source>
        <dbReference type="Proteomes" id="UP000245768"/>
    </source>
</evidence>
<keyword evidence="4" id="KW-0508">mRNA splicing</keyword>
<evidence type="ECO:0000256" key="4">
    <source>
        <dbReference type="ARBA" id="ARBA00023187"/>
    </source>
</evidence>
<keyword evidence="2" id="KW-0507">mRNA processing</keyword>
<keyword evidence="3" id="KW-0677">Repeat</keyword>
<dbReference type="Proteomes" id="UP000245768">
    <property type="component" value="Unassembled WGS sequence"/>
</dbReference>
<evidence type="ECO:0000256" key="2">
    <source>
        <dbReference type="ARBA" id="ARBA00022664"/>
    </source>
</evidence>
<dbReference type="FunFam" id="1.25.40.10:FF:000256">
    <property type="entry name" value="Probable pre-mRNA splicing factor prp1"/>
    <property type="match status" value="1"/>
</dbReference>
<keyword evidence="5" id="KW-0539">Nucleus</keyword>
<dbReference type="InterPro" id="IPR003107">
    <property type="entry name" value="HAT"/>
</dbReference>
<evidence type="ECO:0000313" key="8">
    <source>
        <dbReference type="EMBL" id="PWN92058.1"/>
    </source>
</evidence>
<dbReference type="SMART" id="SM00386">
    <property type="entry name" value="HAT"/>
    <property type="match status" value="13"/>
</dbReference>
<feature type="region of interest" description="Disordered" evidence="6">
    <location>
        <begin position="167"/>
        <end position="243"/>
    </location>
</feature>
<evidence type="ECO:0000256" key="3">
    <source>
        <dbReference type="ARBA" id="ARBA00022737"/>
    </source>
</evidence>
<dbReference type="GO" id="GO:0000244">
    <property type="term" value="P:spliceosomal tri-snRNP complex assembly"/>
    <property type="evidence" value="ECO:0007669"/>
    <property type="project" value="TreeGrafter"/>
</dbReference>
<keyword evidence="9" id="KW-1185">Reference proteome</keyword>
<feature type="region of interest" description="Disordered" evidence="6">
    <location>
        <begin position="20"/>
        <end position="141"/>
    </location>
</feature>
<dbReference type="GO" id="GO:0071013">
    <property type="term" value="C:catalytic step 2 spliceosome"/>
    <property type="evidence" value="ECO:0007669"/>
    <property type="project" value="TreeGrafter"/>
</dbReference>